<feature type="transmembrane region" description="Helical" evidence="7">
    <location>
        <begin position="336"/>
        <end position="363"/>
    </location>
</feature>
<feature type="transmembrane region" description="Helical" evidence="7">
    <location>
        <begin position="293"/>
        <end position="315"/>
    </location>
</feature>
<evidence type="ECO:0000256" key="1">
    <source>
        <dbReference type="ARBA" id="ARBA00004651"/>
    </source>
</evidence>
<dbReference type="InterPro" id="IPR025857">
    <property type="entry name" value="MacB_PCD"/>
</dbReference>
<dbReference type="InterPro" id="IPR003838">
    <property type="entry name" value="ABC3_permease_C"/>
</dbReference>
<dbReference type="OrthoDB" id="9770036at2"/>
<evidence type="ECO:0000256" key="4">
    <source>
        <dbReference type="ARBA" id="ARBA00022989"/>
    </source>
</evidence>
<dbReference type="EMBL" id="CP012836">
    <property type="protein sequence ID" value="AMQ54799.1"/>
    <property type="molecule type" value="Genomic_DNA"/>
</dbReference>
<organism evidence="10 11">
    <name type="scientific">Algoriphagus sanaruensis</name>
    <dbReference type="NCBI Taxonomy" id="1727163"/>
    <lineage>
        <taxon>Bacteria</taxon>
        <taxon>Pseudomonadati</taxon>
        <taxon>Bacteroidota</taxon>
        <taxon>Cytophagia</taxon>
        <taxon>Cytophagales</taxon>
        <taxon>Cyclobacteriaceae</taxon>
        <taxon>Algoriphagus</taxon>
    </lineage>
</organism>
<name>A0A142EI44_9BACT</name>
<keyword evidence="3 7" id="KW-0812">Transmembrane</keyword>
<evidence type="ECO:0000256" key="3">
    <source>
        <dbReference type="ARBA" id="ARBA00022692"/>
    </source>
</evidence>
<feature type="transmembrane region" description="Helical" evidence="7">
    <location>
        <begin position="26"/>
        <end position="46"/>
    </location>
</feature>
<dbReference type="Pfam" id="PF02687">
    <property type="entry name" value="FtsX"/>
    <property type="match status" value="1"/>
</dbReference>
<proteinExistence type="inferred from homology"/>
<comment type="similarity">
    <text evidence="6">Belongs to the ABC-4 integral membrane protein family.</text>
</comment>
<dbReference type="Proteomes" id="UP000073816">
    <property type="component" value="Chromosome"/>
</dbReference>
<comment type="subcellular location">
    <subcellularLocation>
        <location evidence="1">Cell membrane</location>
        <topology evidence="1">Multi-pass membrane protein</topology>
    </subcellularLocation>
</comment>
<gene>
    <name evidence="10" type="ORF">AO498_00225</name>
</gene>
<dbReference type="Pfam" id="PF12704">
    <property type="entry name" value="MacB_PCD"/>
    <property type="match status" value="1"/>
</dbReference>
<dbReference type="STRING" id="1727163.AO498_00225"/>
<dbReference type="PANTHER" id="PTHR30572:SF4">
    <property type="entry name" value="ABC TRANSPORTER PERMEASE YTRF"/>
    <property type="match status" value="1"/>
</dbReference>
<dbReference type="InterPro" id="IPR050250">
    <property type="entry name" value="Macrolide_Exporter_MacB"/>
</dbReference>
<evidence type="ECO:0000313" key="11">
    <source>
        <dbReference type="Proteomes" id="UP000073816"/>
    </source>
</evidence>
<dbReference type="RefSeq" id="WP_067542059.1">
    <property type="nucleotide sequence ID" value="NZ_CP012836.1"/>
</dbReference>
<dbReference type="AlphaFoldDB" id="A0A142EI44"/>
<dbReference type="KEGG" id="alm:AO498_00225"/>
<dbReference type="GO" id="GO:0022857">
    <property type="term" value="F:transmembrane transporter activity"/>
    <property type="evidence" value="ECO:0007669"/>
    <property type="project" value="TreeGrafter"/>
</dbReference>
<reference evidence="11" key="1">
    <citation type="submission" date="2015-09" db="EMBL/GenBank/DDBJ databases">
        <title>Complete sequence of Algoriphagus sp. M8-2.</title>
        <authorList>
            <person name="Shintani M."/>
        </authorList>
    </citation>
    <scope>NUCLEOTIDE SEQUENCE [LARGE SCALE GENOMIC DNA]</scope>
    <source>
        <strain evidence="11">M8-2</strain>
    </source>
</reference>
<evidence type="ECO:0000256" key="5">
    <source>
        <dbReference type="ARBA" id="ARBA00023136"/>
    </source>
</evidence>
<evidence type="ECO:0000256" key="2">
    <source>
        <dbReference type="ARBA" id="ARBA00022475"/>
    </source>
</evidence>
<keyword evidence="5 7" id="KW-0472">Membrane</keyword>
<reference evidence="10 11" key="2">
    <citation type="journal article" date="2016" name="Genome Announc.">
        <title>Complete Genome Sequence of Algoriphagus sp. Strain M8-2, Isolated from a Brackish Lake.</title>
        <authorList>
            <person name="Muraguchi Y."/>
            <person name="Kushimoto K."/>
            <person name="Ohtsubo Y."/>
            <person name="Suzuki T."/>
            <person name="Dohra H."/>
            <person name="Kimbara K."/>
            <person name="Shintani M."/>
        </authorList>
    </citation>
    <scope>NUCLEOTIDE SEQUENCE [LARGE SCALE GENOMIC DNA]</scope>
    <source>
        <strain evidence="10 11">M8-2</strain>
    </source>
</reference>
<evidence type="ECO:0000256" key="6">
    <source>
        <dbReference type="ARBA" id="ARBA00038076"/>
    </source>
</evidence>
<accession>A0A142EI44</accession>
<keyword evidence="11" id="KW-1185">Reference proteome</keyword>
<feature type="domain" description="MacB-like periplasmic core" evidence="9">
    <location>
        <begin position="25"/>
        <end position="225"/>
    </location>
</feature>
<keyword evidence="4 7" id="KW-1133">Transmembrane helix</keyword>
<dbReference type="PANTHER" id="PTHR30572">
    <property type="entry name" value="MEMBRANE COMPONENT OF TRANSPORTER-RELATED"/>
    <property type="match status" value="1"/>
</dbReference>
<evidence type="ECO:0000259" key="8">
    <source>
        <dbReference type="Pfam" id="PF02687"/>
    </source>
</evidence>
<evidence type="ECO:0000313" key="10">
    <source>
        <dbReference type="EMBL" id="AMQ54799.1"/>
    </source>
</evidence>
<evidence type="ECO:0000256" key="7">
    <source>
        <dbReference type="SAM" id="Phobius"/>
    </source>
</evidence>
<protein>
    <submittedName>
        <fullName evidence="10">ABC transporter</fullName>
    </submittedName>
</protein>
<dbReference type="PATRIC" id="fig|1727163.4.peg.48"/>
<keyword evidence="2" id="KW-1003">Cell membrane</keyword>
<sequence length="415" mass="45303">MLFFQLTWESFRFAITALKSNLTRTVLSLLGVTVGIFAIIAVFTLVDSLEGKIKSSFAFLGTNVMRVDRFPFASGPQDYPWWKYFQRPPGTFAEYKFLEERLKNAEAVTISASATATVQAGSNSYEGVALSGIAYTYQNVYEVALEEGRYFTESEINASRNLAIVGKKIANILYPNQSAVGKEVKIRGMKFTVVGIFEEEGEGFLDLPSKDEACLIPYGAFSKMYYTGRNGLEPTIAAKGMESDIGLVALENEMTGLMRAKRGLKPTQEDNFSLNKTEFIQNAIGSIFDVISVAGWVIGGFSILVGGFGIANIMFVSVRERTNIIGIQKSLGAKNYFILFQFLFEAMCLSLIGGITGIILVYLLSFMPLGSLDLILSFTNIILGLGVSSIIGIVAGIVPATLAARMDPVEAIRTT</sequence>
<feature type="transmembrane region" description="Helical" evidence="7">
    <location>
        <begin position="375"/>
        <end position="398"/>
    </location>
</feature>
<dbReference type="GO" id="GO:0005886">
    <property type="term" value="C:plasma membrane"/>
    <property type="evidence" value="ECO:0007669"/>
    <property type="project" value="UniProtKB-SubCell"/>
</dbReference>
<evidence type="ECO:0000259" key="9">
    <source>
        <dbReference type="Pfam" id="PF12704"/>
    </source>
</evidence>
<feature type="domain" description="ABC3 transporter permease C-terminal" evidence="8">
    <location>
        <begin position="297"/>
        <end position="408"/>
    </location>
</feature>